<keyword evidence="3" id="KW-1185">Reference proteome</keyword>
<organism evidence="2 3">
    <name type="scientific">Mikania micrantha</name>
    <name type="common">bitter vine</name>
    <dbReference type="NCBI Taxonomy" id="192012"/>
    <lineage>
        <taxon>Eukaryota</taxon>
        <taxon>Viridiplantae</taxon>
        <taxon>Streptophyta</taxon>
        <taxon>Embryophyta</taxon>
        <taxon>Tracheophyta</taxon>
        <taxon>Spermatophyta</taxon>
        <taxon>Magnoliopsida</taxon>
        <taxon>eudicotyledons</taxon>
        <taxon>Gunneridae</taxon>
        <taxon>Pentapetalae</taxon>
        <taxon>asterids</taxon>
        <taxon>campanulids</taxon>
        <taxon>Asterales</taxon>
        <taxon>Asteraceae</taxon>
        <taxon>Asteroideae</taxon>
        <taxon>Heliantheae alliance</taxon>
        <taxon>Eupatorieae</taxon>
        <taxon>Mikania</taxon>
    </lineage>
</organism>
<evidence type="ECO:0000313" key="2">
    <source>
        <dbReference type="EMBL" id="KAD4888945.1"/>
    </source>
</evidence>
<dbReference type="EMBL" id="SZYD01000011">
    <property type="protein sequence ID" value="KAD4888945.1"/>
    <property type="molecule type" value="Genomic_DNA"/>
</dbReference>
<sequence>MLYAALVAMHILWKTLFKLTQVTLYKALSQSGNLASPYQGSLAFARKREDRINHVEINYGKPHLFKLRNFRFDKSKLARMKFILLKLSIVKAPPEKWQKHQGQEKSGVPIWILTIHVGPCQLQQGPGNLAQDVWLGPGGVKTIFSPINKRFTSTSKTHHLLAPKPMLSILSHSSSTQRTCFSRFSPPLAVLGRALSSLPALARILVLLPFWNNVHAFSVVIRH</sequence>
<gene>
    <name evidence="2" type="ORF">E3N88_21018</name>
</gene>
<dbReference type="AlphaFoldDB" id="A0A5N6NL69"/>
<feature type="chain" id="PRO_5024376999" evidence="1">
    <location>
        <begin position="18"/>
        <end position="223"/>
    </location>
</feature>
<proteinExistence type="predicted"/>
<dbReference type="Proteomes" id="UP000326396">
    <property type="component" value="Linkage Group LG19"/>
</dbReference>
<comment type="caution">
    <text evidence="2">The sequence shown here is derived from an EMBL/GenBank/DDBJ whole genome shotgun (WGS) entry which is preliminary data.</text>
</comment>
<reference evidence="2 3" key="1">
    <citation type="submission" date="2019-05" db="EMBL/GenBank/DDBJ databases">
        <title>Mikania micrantha, genome provides insights into the molecular mechanism of rapid growth.</title>
        <authorList>
            <person name="Liu B."/>
        </authorList>
    </citation>
    <scope>NUCLEOTIDE SEQUENCE [LARGE SCALE GENOMIC DNA]</scope>
    <source>
        <strain evidence="2">NLD-2019</strain>
        <tissue evidence="2">Leaf</tissue>
    </source>
</reference>
<name>A0A5N6NL69_9ASTR</name>
<accession>A0A5N6NL69</accession>
<protein>
    <submittedName>
        <fullName evidence="2">Uncharacterized protein</fullName>
    </submittedName>
</protein>
<feature type="signal peptide" evidence="1">
    <location>
        <begin position="1"/>
        <end position="17"/>
    </location>
</feature>
<evidence type="ECO:0000256" key="1">
    <source>
        <dbReference type="SAM" id="SignalP"/>
    </source>
</evidence>
<keyword evidence="1" id="KW-0732">Signal</keyword>
<evidence type="ECO:0000313" key="3">
    <source>
        <dbReference type="Proteomes" id="UP000326396"/>
    </source>
</evidence>